<evidence type="ECO:0000256" key="1">
    <source>
        <dbReference type="SAM" id="Phobius"/>
    </source>
</evidence>
<organism evidence="2 3">
    <name type="scientific">Daedalea quercina L-15889</name>
    <dbReference type="NCBI Taxonomy" id="1314783"/>
    <lineage>
        <taxon>Eukaryota</taxon>
        <taxon>Fungi</taxon>
        <taxon>Dikarya</taxon>
        <taxon>Basidiomycota</taxon>
        <taxon>Agaricomycotina</taxon>
        <taxon>Agaricomycetes</taxon>
        <taxon>Polyporales</taxon>
        <taxon>Fomitopsis</taxon>
    </lineage>
</organism>
<evidence type="ECO:0000313" key="2">
    <source>
        <dbReference type="EMBL" id="KZT63323.1"/>
    </source>
</evidence>
<dbReference type="EMBL" id="KV429196">
    <property type="protein sequence ID" value="KZT63323.1"/>
    <property type="molecule type" value="Genomic_DNA"/>
</dbReference>
<dbReference type="AlphaFoldDB" id="A0A165KMD6"/>
<accession>A0A165KMD6</accession>
<dbReference type="Proteomes" id="UP000076727">
    <property type="component" value="Unassembled WGS sequence"/>
</dbReference>
<name>A0A165KMD6_9APHY</name>
<keyword evidence="1" id="KW-1133">Transmembrane helix</keyword>
<keyword evidence="1" id="KW-0812">Transmembrane</keyword>
<protein>
    <submittedName>
        <fullName evidence="2">Uncharacterized protein</fullName>
    </submittedName>
</protein>
<gene>
    <name evidence="2" type="ORF">DAEQUDRAFT_149004</name>
</gene>
<keyword evidence="3" id="KW-1185">Reference proteome</keyword>
<feature type="transmembrane region" description="Helical" evidence="1">
    <location>
        <begin position="6"/>
        <end position="23"/>
    </location>
</feature>
<reference evidence="2 3" key="1">
    <citation type="journal article" date="2016" name="Mol. Biol. Evol.">
        <title>Comparative Genomics of Early-Diverging Mushroom-Forming Fungi Provides Insights into the Origins of Lignocellulose Decay Capabilities.</title>
        <authorList>
            <person name="Nagy L.G."/>
            <person name="Riley R."/>
            <person name="Tritt A."/>
            <person name="Adam C."/>
            <person name="Daum C."/>
            <person name="Floudas D."/>
            <person name="Sun H."/>
            <person name="Yadav J.S."/>
            <person name="Pangilinan J."/>
            <person name="Larsson K.H."/>
            <person name="Matsuura K."/>
            <person name="Barry K."/>
            <person name="Labutti K."/>
            <person name="Kuo R."/>
            <person name="Ohm R.A."/>
            <person name="Bhattacharya S.S."/>
            <person name="Shirouzu T."/>
            <person name="Yoshinaga Y."/>
            <person name="Martin F.M."/>
            <person name="Grigoriev I.V."/>
            <person name="Hibbett D.S."/>
        </authorList>
    </citation>
    <scope>NUCLEOTIDE SEQUENCE [LARGE SCALE GENOMIC DNA]</scope>
    <source>
        <strain evidence="2 3">L-15889</strain>
    </source>
</reference>
<proteinExistence type="predicted"/>
<sequence length="85" mass="9907">MLTSMSISAASCIPLNLFFYPFIVREGRALCRQVSYCMHYLDEQISQRSSPRPRFPTLDMFQHHAEPIRILDLAIQPPRVRKANQ</sequence>
<keyword evidence="1" id="KW-0472">Membrane</keyword>
<evidence type="ECO:0000313" key="3">
    <source>
        <dbReference type="Proteomes" id="UP000076727"/>
    </source>
</evidence>